<evidence type="ECO:0000313" key="2">
    <source>
        <dbReference type="EMBL" id="KKK62906.1"/>
    </source>
</evidence>
<accession>A0A0F8ZSL2</accession>
<gene>
    <name evidence="2" type="ORF">LCGC14_2999660</name>
</gene>
<protein>
    <submittedName>
        <fullName evidence="2">Uncharacterized protein</fullName>
    </submittedName>
</protein>
<feature type="compositionally biased region" description="Polar residues" evidence="1">
    <location>
        <begin position="80"/>
        <end position="96"/>
    </location>
</feature>
<dbReference type="EMBL" id="LAZR01061768">
    <property type="protein sequence ID" value="KKK62906.1"/>
    <property type="molecule type" value="Genomic_DNA"/>
</dbReference>
<name>A0A0F8ZSL2_9ZZZZ</name>
<feature type="region of interest" description="Disordered" evidence="1">
    <location>
        <begin position="74"/>
        <end position="96"/>
    </location>
</feature>
<dbReference type="AlphaFoldDB" id="A0A0F8ZSL2"/>
<feature type="non-terminal residue" evidence="2">
    <location>
        <position position="1"/>
    </location>
</feature>
<reference evidence="2" key="1">
    <citation type="journal article" date="2015" name="Nature">
        <title>Complex archaea that bridge the gap between prokaryotes and eukaryotes.</title>
        <authorList>
            <person name="Spang A."/>
            <person name="Saw J.H."/>
            <person name="Jorgensen S.L."/>
            <person name="Zaremba-Niedzwiedzka K."/>
            <person name="Martijn J."/>
            <person name="Lind A.E."/>
            <person name="van Eijk R."/>
            <person name="Schleper C."/>
            <person name="Guy L."/>
            <person name="Ettema T.J."/>
        </authorList>
    </citation>
    <scope>NUCLEOTIDE SEQUENCE</scope>
</reference>
<organism evidence="2">
    <name type="scientific">marine sediment metagenome</name>
    <dbReference type="NCBI Taxonomy" id="412755"/>
    <lineage>
        <taxon>unclassified sequences</taxon>
        <taxon>metagenomes</taxon>
        <taxon>ecological metagenomes</taxon>
    </lineage>
</organism>
<evidence type="ECO:0000256" key="1">
    <source>
        <dbReference type="SAM" id="MobiDB-lite"/>
    </source>
</evidence>
<sequence>TEVVDRARGAGQVVDEVDRPLDLDAFSQVLVHELEVGGADVLDVLERPRVQVVDADHPLPALQQVLAQVRAHESRAAADNTGSHAGSNCNSGVCLS</sequence>
<proteinExistence type="predicted"/>
<comment type="caution">
    <text evidence="2">The sequence shown here is derived from an EMBL/GenBank/DDBJ whole genome shotgun (WGS) entry which is preliminary data.</text>
</comment>